<accession>A0A1I1LVF4</accession>
<dbReference type="STRING" id="927664.SAMN05421780_10971"/>
<keyword evidence="7 10" id="KW-0472">Membrane</keyword>
<keyword evidence="3 10" id="KW-0808">Transferase</keyword>
<dbReference type="GO" id="GO:0005886">
    <property type="term" value="C:plasma membrane"/>
    <property type="evidence" value="ECO:0007669"/>
    <property type="project" value="UniProtKB-SubCell"/>
</dbReference>
<keyword evidence="5 10" id="KW-1133">Transmembrane helix</keyword>
<dbReference type="GO" id="GO:0008654">
    <property type="term" value="P:phospholipid biosynthetic process"/>
    <property type="evidence" value="ECO:0007669"/>
    <property type="project" value="UniProtKB-UniRule"/>
</dbReference>
<comment type="similarity">
    <text evidence="10">Belongs to the PlsY family.</text>
</comment>
<evidence type="ECO:0000256" key="4">
    <source>
        <dbReference type="ARBA" id="ARBA00022692"/>
    </source>
</evidence>
<evidence type="ECO:0000256" key="2">
    <source>
        <dbReference type="ARBA" id="ARBA00022516"/>
    </source>
</evidence>
<keyword evidence="11" id="KW-0012">Acyltransferase</keyword>
<evidence type="ECO:0000256" key="3">
    <source>
        <dbReference type="ARBA" id="ARBA00022679"/>
    </source>
</evidence>
<comment type="subunit">
    <text evidence="10">Probably interacts with PlsX.</text>
</comment>
<keyword evidence="9 10" id="KW-1208">Phospholipid metabolism</keyword>
<keyword evidence="1 10" id="KW-1003">Cell membrane</keyword>
<dbReference type="EC" id="2.3.1.275" evidence="10"/>
<feature type="transmembrane region" description="Helical" evidence="10">
    <location>
        <begin position="150"/>
        <end position="168"/>
    </location>
</feature>
<gene>
    <name evidence="10" type="primary">plsY</name>
    <name evidence="11" type="ORF">SAMN05421780_10971</name>
</gene>
<evidence type="ECO:0000313" key="11">
    <source>
        <dbReference type="EMBL" id="SFC74938.1"/>
    </source>
</evidence>
<evidence type="ECO:0000256" key="9">
    <source>
        <dbReference type="ARBA" id="ARBA00023264"/>
    </source>
</evidence>
<dbReference type="AlphaFoldDB" id="A0A1I1LVF4"/>
<feature type="transmembrane region" description="Helical" evidence="10">
    <location>
        <begin position="59"/>
        <end position="80"/>
    </location>
</feature>
<keyword evidence="12" id="KW-1185">Reference proteome</keyword>
<dbReference type="HAMAP" id="MF_01043">
    <property type="entry name" value="PlsY"/>
    <property type="match status" value="1"/>
</dbReference>
<name>A0A1I1LVF4_9BACT</name>
<dbReference type="EMBL" id="FOLE01000009">
    <property type="protein sequence ID" value="SFC74938.1"/>
    <property type="molecule type" value="Genomic_DNA"/>
</dbReference>
<reference evidence="11 12" key="1">
    <citation type="submission" date="2016-10" db="EMBL/GenBank/DDBJ databases">
        <authorList>
            <person name="de Groot N.N."/>
        </authorList>
    </citation>
    <scope>NUCLEOTIDE SEQUENCE [LARGE SCALE GENOMIC DNA]</scope>
    <source>
        <strain evidence="11 12">DSM 6793</strain>
    </source>
</reference>
<keyword evidence="6 10" id="KW-0443">Lipid metabolism</keyword>
<dbReference type="Proteomes" id="UP000199514">
    <property type="component" value="Unassembled WGS sequence"/>
</dbReference>
<dbReference type="PANTHER" id="PTHR30309">
    <property type="entry name" value="INNER MEMBRANE PROTEIN YGIH"/>
    <property type="match status" value="1"/>
</dbReference>
<evidence type="ECO:0000256" key="5">
    <source>
        <dbReference type="ARBA" id="ARBA00022989"/>
    </source>
</evidence>
<comment type="pathway">
    <text evidence="10">Lipid metabolism; phospholipid metabolism.</text>
</comment>
<sequence length="216" mass="23066">MNTPTFYIAVACAMAYLLGSIPTAVWFGKRFYGVDVREHGSGNAGATNTFRVLGKKAGAIVFVIDVIKGFASTMIAYFLLEKQVISSENFMLYQLLLGVLAVLGHIFPVFAGFRGGKGVATSLGMVLGVYPAVAALCFGVFVLVFGVSNYVSLGSITAATLFPLLLLLPAFKPENPLATVGGFILGATVVAMHHKNIKKLIKGEESKTFLFRSKDK</sequence>
<dbReference type="OrthoDB" id="9777124at2"/>
<keyword evidence="4 10" id="KW-0812">Transmembrane</keyword>
<feature type="transmembrane region" description="Helical" evidence="10">
    <location>
        <begin position="123"/>
        <end position="144"/>
    </location>
</feature>
<evidence type="ECO:0000256" key="8">
    <source>
        <dbReference type="ARBA" id="ARBA00023209"/>
    </source>
</evidence>
<feature type="transmembrane region" description="Helical" evidence="10">
    <location>
        <begin position="92"/>
        <end position="111"/>
    </location>
</feature>
<keyword evidence="2 10" id="KW-0444">Lipid biosynthesis</keyword>
<comment type="function">
    <text evidence="10">Catalyzes the transfer of an acyl group from acyl-phosphate (acyl-PO(4)) to glycerol-3-phosphate (G3P) to form lysophosphatidic acid (LPA). This enzyme utilizes acyl-phosphate as fatty acyl donor, but not acyl-CoA or acyl-ACP.</text>
</comment>
<dbReference type="PANTHER" id="PTHR30309:SF0">
    <property type="entry name" value="GLYCEROL-3-PHOSPHATE ACYLTRANSFERASE-RELATED"/>
    <property type="match status" value="1"/>
</dbReference>
<dbReference type="Pfam" id="PF02660">
    <property type="entry name" value="G3P_acyltransf"/>
    <property type="match status" value="1"/>
</dbReference>
<organism evidence="11 12">
    <name type="scientific">Flexibacter flexilis DSM 6793</name>
    <dbReference type="NCBI Taxonomy" id="927664"/>
    <lineage>
        <taxon>Bacteria</taxon>
        <taxon>Pseudomonadati</taxon>
        <taxon>Bacteroidota</taxon>
        <taxon>Cytophagia</taxon>
        <taxon>Cytophagales</taxon>
        <taxon>Flexibacteraceae</taxon>
        <taxon>Flexibacter</taxon>
    </lineage>
</organism>
<evidence type="ECO:0000256" key="6">
    <source>
        <dbReference type="ARBA" id="ARBA00023098"/>
    </source>
</evidence>
<keyword evidence="8 10" id="KW-0594">Phospholipid biosynthesis</keyword>
<dbReference type="SMART" id="SM01207">
    <property type="entry name" value="G3P_acyltransf"/>
    <property type="match status" value="1"/>
</dbReference>
<evidence type="ECO:0000313" key="12">
    <source>
        <dbReference type="Proteomes" id="UP000199514"/>
    </source>
</evidence>
<protein>
    <recommendedName>
        <fullName evidence="10">Glycerol-3-phosphate acyltransferase</fullName>
    </recommendedName>
    <alternativeName>
        <fullName evidence="10">Acyl-PO4 G3P acyltransferase</fullName>
    </alternativeName>
    <alternativeName>
        <fullName evidence="10">Acyl-phosphate--glycerol-3-phosphate acyltransferase</fullName>
    </alternativeName>
    <alternativeName>
        <fullName evidence="10">G3P acyltransferase</fullName>
        <shortName evidence="10">GPAT</shortName>
        <ecNumber evidence="10">2.3.1.275</ecNumber>
    </alternativeName>
    <alternativeName>
        <fullName evidence="10">Lysophosphatidic acid synthase</fullName>
        <shortName evidence="10">LPA synthase</shortName>
    </alternativeName>
</protein>
<feature type="transmembrane region" description="Helical" evidence="10">
    <location>
        <begin position="6"/>
        <end position="27"/>
    </location>
</feature>
<dbReference type="UniPathway" id="UPA00085"/>
<evidence type="ECO:0000256" key="1">
    <source>
        <dbReference type="ARBA" id="ARBA00022475"/>
    </source>
</evidence>
<proteinExistence type="inferred from homology"/>
<evidence type="ECO:0000256" key="7">
    <source>
        <dbReference type="ARBA" id="ARBA00023136"/>
    </source>
</evidence>
<comment type="catalytic activity">
    <reaction evidence="10">
        <text>an acyl phosphate + sn-glycerol 3-phosphate = a 1-acyl-sn-glycero-3-phosphate + phosphate</text>
        <dbReference type="Rhea" id="RHEA:34075"/>
        <dbReference type="ChEBI" id="CHEBI:43474"/>
        <dbReference type="ChEBI" id="CHEBI:57597"/>
        <dbReference type="ChEBI" id="CHEBI:57970"/>
        <dbReference type="ChEBI" id="CHEBI:59918"/>
        <dbReference type="EC" id="2.3.1.275"/>
    </reaction>
</comment>
<dbReference type="NCBIfam" id="TIGR00023">
    <property type="entry name" value="glycerol-3-phosphate 1-O-acyltransferase PlsY"/>
    <property type="match status" value="1"/>
</dbReference>
<dbReference type="InterPro" id="IPR003811">
    <property type="entry name" value="G3P_acylTferase_PlsY"/>
</dbReference>
<dbReference type="RefSeq" id="WP_091514538.1">
    <property type="nucleotide sequence ID" value="NZ_FOLE01000009.1"/>
</dbReference>
<comment type="subcellular location">
    <subcellularLocation>
        <location evidence="10">Cell membrane</location>
        <topology evidence="10">Multi-pass membrane protein</topology>
    </subcellularLocation>
</comment>
<dbReference type="GO" id="GO:0043772">
    <property type="term" value="F:acyl-phosphate glycerol-3-phosphate acyltransferase activity"/>
    <property type="evidence" value="ECO:0007669"/>
    <property type="project" value="UniProtKB-UniRule"/>
</dbReference>
<evidence type="ECO:0000256" key="10">
    <source>
        <dbReference type="HAMAP-Rule" id="MF_01043"/>
    </source>
</evidence>